<dbReference type="Gene3D" id="1.25.40.340">
    <property type="match status" value="1"/>
</dbReference>
<gene>
    <name evidence="3" type="ORF">ACFOLH_08035</name>
</gene>
<dbReference type="InterPro" id="IPR033470">
    <property type="entry name" value="FakA-like_C"/>
</dbReference>
<reference evidence="4" key="1">
    <citation type="journal article" date="2019" name="Int. J. Syst. Evol. Microbiol.">
        <title>The Global Catalogue of Microorganisms (GCM) 10K type strain sequencing project: providing services to taxonomists for standard genome sequencing and annotation.</title>
        <authorList>
            <consortium name="The Broad Institute Genomics Platform"/>
            <consortium name="The Broad Institute Genome Sequencing Center for Infectious Disease"/>
            <person name="Wu L."/>
            <person name="Ma J."/>
        </authorList>
    </citation>
    <scope>NUCLEOTIDE SEQUENCE [LARGE SCALE GENOMIC DNA]</scope>
    <source>
        <strain evidence="4">NCAIM B.02333</strain>
    </source>
</reference>
<organism evidence="3 4">
    <name type="scientific">Aquipuribacter hungaricus</name>
    <dbReference type="NCBI Taxonomy" id="545624"/>
    <lineage>
        <taxon>Bacteria</taxon>
        <taxon>Bacillati</taxon>
        <taxon>Actinomycetota</taxon>
        <taxon>Actinomycetes</taxon>
        <taxon>Micrococcales</taxon>
        <taxon>Intrasporangiaceae</taxon>
        <taxon>Aquipuribacter</taxon>
    </lineage>
</organism>
<dbReference type="SUPFAM" id="SSF101473">
    <property type="entry name" value="DhaL-like"/>
    <property type="match status" value="1"/>
</dbReference>
<comment type="caution">
    <text evidence="3">The sequence shown here is derived from an EMBL/GenBank/DDBJ whole genome shotgun (WGS) entry which is preliminary data.</text>
</comment>
<keyword evidence="4" id="KW-1185">Reference proteome</keyword>
<feature type="region of interest" description="Disordered" evidence="1">
    <location>
        <begin position="205"/>
        <end position="225"/>
    </location>
</feature>
<dbReference type="InterPro" id="IPR048394">
    <property type="entry name" value="FakA-like_M"/>
</dbReference>
<dbReference type="Pfam" id="PF21645">
    <property type="entry name" value="FakA-like_M"/>
    <property type="match status" value="1"/>
</dbReference>
<dbReference type="InterPro" id="IPR004007">
    <property type="entry name" value="DhaL_dom"/>
</dbReference>
<dbReference type="InterPro" id="IPR050270">
    <property type="entry name" value="DegV_domain_contain"/>
</dbReference>
<protein>
    <submittedName>
        <fullName evidence="3">DAK2 domain-containing protein</fullName>
    </submittedName>
</protein>
<dbReference type="SMART" id="SM01121">
    <property type="entry name" value="Dak1_2"/>
    <property type="match status" value="1"/>
</dbReference>
<evidence type="ECO:0000313" key="3">
    <source>
        <dbReference type="EMBL" id="MFC3688287.1"/>
    </source>
</evidence>
<dbReference type="SMART" id="SM01120">
    <property type="entry name" value="Dak2"/>
    <property type="match status" value="1"/>
</dbReference>
<name>A0ABV7WH97_9MICO</name>
<dbReference type="Pfam" id="PF02734">
    <property type="entry name" value="Dak2"/>
    <property type="match status" value="1"/>
</dbReference>
<proteinExistence type="predicted"/>
<dbReference type="InterPro" id="IPR036117">
    <property type="entry name" value="DhaL_dom_sf"/>
</dbReference>
<dbReference type="PANTHER" id="PTHR33434:SF4">
    <property type="entry name" value="PHOSPHATASE PROTEIN"/>
    <property type="match status" value="1"/>
</dbReference>
<dbReference type="Pfam" id="PF13684">
    <property type="entry name" value="FakA-like_C"/>
    <property type="match status" value="1"/>
</dbReference>
<evidence type="ECO:0000259" key="2">
    <source>
        <dbReference type="PROSITE" id="PS51480"/>
    </source>
</evidence>
<accession>A0ABV7WH97</accession>
<dbReference type="RefSeq" id="WP_376985483.1">
    <property type="nucleotide sequence ID" value="NZ_JBHRWW010000004.1"/>
</dbReference>
<dbReference type="PROSITE" id="PS51480">
    <property type="entry name" value="DHAL"/>
    <property type="match status" value="1"/>
</dbReference>
<evidence type="ECO:0000313" key="4">
    <source>
        <dbReference type="Proteomes" id="UP001595685"/>
    </source>
</evidence>
<dbReference type="Proteomes" id="UP001595685">
    <property type="component" value="Unassembled WGS sequence"/>
</dbReference>
<feature type="compositionally biased region" description="Low complexity" evidence="1">
    <location>
        <begin position="208"/>
        <end position="219"/>
    </location>
</feature>
<evidence type="ECO:0000256" key="1">
    <source>
        <dbReference type="SAM" id="MobiDB-lite"/>
    </source>
</evidence>
<dbReference type="EMBL" id="JBHRWW010000004">
    <property type="protein sequence ID" value="MFC3688287.1"/>
    <property type="molecule type" value="Genomic_DNA"/>
</dbReference>
<sequence length="551" mass="53608">MTGPEDDVVLDGAGLRAWARLVASRLDGARADIDALNVFPVPDGDTGTNLALTVGGAVTEPGGDLARALLVHARGNSGVIASQLVRGWADVLTAPVRGAGVGPELLAKALRRGDDLAWAAVADPQEGTVLTVSRAAAEAAERAASAGSGLLGTVDALVAAAEEALARTPAQLPALAAAGVVDAGGAGLVLALVALRDVVHGTAGAVEPGDPGATGTPAGAPGPGAVPGADLQPGGPGYEVMYLLAADDEGAVDTLRAALLALGDSVLVVGGGDLWHVHVHTDDPGAAVEAGLAAGRPSAVRITHFAAARAAQHERIADAALPRDQAHGHGPGLAVVACAAGAATEELCRAGGATVVPSAPGARASTGDLLAAVVAAGEGGRRVLLLPNDAETAAVAHQAALAAEEQGVTAVVARSRSQVQVLGALAVLGGGLVDDVVGALRSAAAAVEGCRHGAVAVAARAASTPAGPCRPGDAVGTVGRDVVAVGTDPVEVAVQVVEHLGGDVELVTVLPGLDGAPVAAALAARLRADGRVTVDVCGGGQPRYLLLLGCE</sequence>
<feature type="domain" description="DhaL" evidence="2">
    <location>
        <begin position="13"/>
        <end position="197"/>
    </location>
</feature>
<dbReference type="PANTHER" id="PTHR33434">
    <property type="entry name" value="DEGV DOMAIN-CONTAINING PROTEIN DR_1986-RELATED"/>
    <property type="match status" value="1"/>
</dbReference>